<dbReference type="EMBL" id="LDAU01000155">
    <property type="protein sequence ID" value="KRX02326.1"/>
    <property type="molecule type" value="Genomic_DNA"/>
</dbReference>
<evidence type="ECO:0000313" key="9">
    <source>
        <dbReference type="Proteomes" id="UP000054937"/>
    </source>
</evidence>
<proteinExistence type="predicted"/>
<feature type="compositionally biased region" description="Low complexity" evidence="6">
    <location>
        <begin position="18"/>
        <end position="63"/>
    </location>
</feature>
<keyword evidence="1" id="KW-0479">Metal-binding</keyword>
<feature type="compositionally biased region" description="Polar residues" evidence="6">
    <location>
        <begin position="1"/>
        <end position="11"/>
    </location>
</feature>
<feature type="region of interest" description="Disordered" evidence="6">
    <location>
        <begin position="580"/>
        <end position="599"/>
    </location>
</feature>
<evidence type="ECO:0000313" key="8">
    <source>
        <dbReference type="EMBL" id="KRX02326.1"/>
    </source>
</evidence>
<evidence type="ECO:0000256" key="6">
    <source>
        <dbReference type="SAM" id="MobiDB-lite"/>
    </source>
</evidence>
<dbReference type="PROSITE" id="PS51266">
    <property type="entry name" value="ZF_CHY"/>
    <property type="match status" value="1"/>
</dbReference>
<evidence type="ECO:0000256" key="2">
    <source>
        <dbReference type="ARBA" id="ARBA00022771"/>
    </source>
</evidence>
<feature type="region of interest" description="Disordered" evidence="6">
    <location>
        <begin position="1"/>
        <end position="72"/>
    </location>
</feature>
<dbReference type="AlphaFoldDB" id="A0A0V0QJF7"/>
<feature type="domain" description="CHY-type" evidence="7">
    <location>
        <begin position="483"/>
        <end position="557"/>
    </location>
</feature>
<name>A0A0V0QJF7_PSEPJ</name>
<reference evidence="8 9" key="1">
    <citation type="journal article" date="2015" name="Sci. Rep.">
        <title>Genome of the facultative scuticociliatosis pathogen Pseudocohnilembus persalinus provides insight into its virulence through horizontal gene transfer.</title>
        <authorList>
            <person name="Xiong J."/>
            <person name="Wang G."/>
            <person name="Cheng J."/>
            <person name="Tian M."/>
            <person name="Pan X."/>
            <person name="Warren A."/>
            <person name="Jiang C."/>
            <person name="Yuan D."/>
            <person name="Miao W."/>
        </authorList>
    </citation>
    <scope>NUCLEOTIDE SEQUENCE [LARGE SCALE GENOMIC DNA]</scope>
    <source>
        <strain evidence="8">36N120E</strain>
    </source>
</reference>
<organism evidence="8 9">
    <name type="scientific">Pseudocohnilembus persalinus</name>
    <name type="common">Ciliate</name>
    <dbReference type="NCBI Taxonomy" id="266149"/>
    <lineage>
        <taxon>Eukaryota</taxon>
        <taxon>Sar</taxon>
        <taxon>Alveolata</taxon>
        <taxon>Ciliophora</taxon>
        <taxon>Intramacronucleata</taxon>
        <taxon>Oligohymenophorea</taxon>
        <taxon>Scuticociliatia</taxon>
        <taxon>Philasterida</taxon>
        <taxon>Pseudocohnilembidae</taxon>
        <taxon>Pseudocohnilembus</taxon>
    </lineage>
</organism>
<keyword evidence="9" id="KW-1185">Reference proteome</keyword>
<accession>A0A0V0QJF7</accession>
<dbReference type="InterPro" id="IPR037274">
    <property type="entry name" value="Znf_CHY_sf"/>
</dbReference>
<keyword evidence="3" id="KW-0862">Zinc</keyword>
<gene>
    <name evidence="8" type="ORF">PPERSA_09943</name>
</gene>
<comment type="caution">
    <text evidence="8">The sequence shown here is derived from an EMBL/GenBank/DDBJ whole genome shotgun (WGS) entry which is preliminary data.</text>
</comment>
<evidence type="ECO:0000259" key="7">
    <source>
        <dbReference type="PROSITE" id="PS51266"/>
    </source>
</evidence>
<dbReference type="Proteomes" id="UP000054937">
    <property type="component" value="Unassembled WGS sequence"/>
</dbReference>
<feature type="coiled-coil region" evidence="5">
    <location>
        <begin position="334"/>
        <end position="413"/>
    </location>
</feature>
<dbReference type="OMA" id="PQNIRMQ"/>
<dbReference type="OrthoDB" id="305060at2759"/>
<evidence type="ECO:0000256" key="4">
    <source>
        <dbReference type="PROSITE-ProRule" id="PRU00601"/>
    </source>
</evidence>
<evidence type="ECO:0000256" key="3">
    <source>
        <dbReference type="ARBA" id="ARBA00022833"/>
    </source>
</evidence>
<keyword evidence="5" id="KW-0175">Coiled coil</keyword>
<sequence length="599" mass="69065">MSFSRADNLSNIKEKVQKLLSQPGGSGSPLKSPLKSSLKRSSTFQQQQHSLNQSSSSLQRSPSKNVSLSNTRISGYANGNSANLKQSLKNSVIVGGYSKSGNKRFDQRFGLTLERVCTIPEHAKGKLEYVCVLPDCKLNRYGCERCFQEEHEHHNYCKQYIDDFLQNIEKKEQNYLDSVQHYQNLSDQLETPQFLDGVFQNLDTVKEIFSSKIENIKFNIAESYKNISQNDKDQIISDKDEQAKFLEDIYTVAQKNVYELNEDEFEVQLNLLQEVQQTQLMDQILSLQQKKKGYANLFFKFSDFITESLTQALESDFARLPNIEGSTNDIHRLESQTQAQIQSYQQNIREIEQAQIDYKENQIKKSEELKTQKEVLEQQLQEIQQPMNTQMRLEKLKKKKQEISDLLKQASEVMPILQDVNRGIQILEKEIFHNQRQKDYVEKLQTSQLSVGMVSPQGGQQVDGPDVQHYSPEKSRLNDYGDFDIFKNPCEHIVECNTVPIFNCCGQAYRCAVCHDQHATHKSLLQTPSQRYCLDCFKTFTVNFCTNIPINCSSCVEPKGQVIENIKKQHHNVSQQYLRSPQGSRVFSEQESSPKFNFQ</sequence>
<evidence type="ECO:0000256" key="5">
    <source>
        <dbReference type="SAM" id="Coils"/>
    </source>
</evidence>
<dbReference type="SUPFAM" id="SSF161219">
    <property type="entry name" value="CHY zinc finger-like"/>
    <property type="match status" value="1"/>
</dbReference>
<dbReference type="InParanoid" id="A0A0V0QJF7"/>
<dbReference type="InterPro" id="IPR008913">
    <property type="entry name" value="Znf_CHY"/>
</dbReference>
<dbReference type="GO" id="GO:0008270">
    <property type="term" value="F:zinc ion binding"/>
    <property type="evidence" value="ECO:0007669"/>
    <property type="project" value="UniProtKB-KW"/>
</dbReference>
<protein>
    <recommendedName>
        <fullName evidence="7">CHY-type domain-containing protein</fullName>
    </recommendedName>
</protein>
<keyword evidence="2 4" id="KW-0863">Zinc-finger</keyword>
<evidence type="ECO:0000256" key="1">
    <source>
        <dbReference type="ARBA" id="ARBA00022723"/>
    </source>
</evidence>